<accession>A0AAD3CV03</accession>
<feature type="region of interest" description="Disordered" evidence="4">
    <location>
        <begin position="146"/>
        <end position="219"/>
    </location>
</feature>
<evidence type="ECO:0000256" key="4">
    <source>
        <dbReference type="SAM" id="MobiDB-lite"/>
    </source>
</evidence>
<protein>
    <recommendedName>
        <fullName evidence="5">CCDC43 PWI-like domain-containing protein</fullName>
    </recommendedName>
</protein>
<comment type="caution">
    <text evidence="6">The sequence shown here is derived from an EMBL/GenBank/DDBJ whole genome shotgun (WGS) entry which is preliminary data.</text>
</comment>
<keyword evidence="2 3" id="KW-0175">Coiled coil</keyword>
<feature type="coiled-coil region" evidence="3">
    <location>
        <begin position="78"/>
        <end position="120"/>
    </location>
</feature>
<evidence type="ECO:0000313" key="6">
    <source>
        <dbReference type="EMBL" id="GFH52468.1"/>
    </source>
</evidence>
<dbReference type="Pfam" id="PF26091">
    <property type="entry name" value="PWI_CCDC43"/>
    <property type="match status" value="1"/>
</dbReference>
<feature type="compositionally biased region" description="Basic and acidic residues" evidence="4">
    <location>
        <begin position="167"/>
        <end position="177"/>
    </location>
</feature>
<evidence type="ECO:0000259" key="5">
    <source>
        <dbReference type="Pfam" id="PF26091"/>
    </source>
</evidence>
<proteinExistence type="inferred from homology"/>
<evidence type="ECO:0000256" key="3">
    <source>
        <dbReference type="SAM" id="Coils"/>
    </source>
</evidence>
<name>A0AAD3CV03_9STRA</name>
<dbReference type="PANTHER" id="PTHR31684:SF2">
    <property type="entry name" value="COILED-COIL DOMAIN-CONTAINING PROTEIN 43"/>
    <property type="match status" value="1"/>
</dbReference>
<evidence type="ECO:0000313" key="7">
    <source>
        <dbReference type="Proteomes" id="UP001054902"/>
    </source>
</evidence>
<dbReference type="InterPro" id="IPR058771">
    <property type="entry name" value="PWI_CCDC43"/>
</dbReference>
<comment type="similarity">
    <text evidence="1">Belongs to the CCDC43 family.</text>
</comment>
<evidence type="ECO:0000256" key="1">
    <source>
        <dbReference type="ARBA" id="ARBA00005305"/>
    </source>
</evidence>
<dbReference type="PANTHER" id="PTHR31684">
    <property type="entry name" value="COILED-COIL DOMAIN-CONTAINING PROTEIN 43"/>
    <property type="match status" value="1"/>
</dbReference>
<gene>
    <name evidence="6" type="ORF">CTEN210_08944</name>
</gene>
<evidence type="ECO:0000256" key="2">
    <source>
        <dbReference type="ARBA" id="ARBA00023054"/>
    </source>
</evidence>
<feature type="domain" description="CCDC43 PWI-like" evidence="5">
    <location>
        <begin position="7"/>
        <end position="78"/>
    </location>
</feature>
<dbReference type="Proteomes" id="UP001054902">
    <property type="component" value="Unassembled WGS sequence"/>
</dbReference>
<keyword evidence="7" id="KW-1185">Reference proteome</keyword>
<dbReference type="InterPro" id="IPR037666">
    <property type="entry name" value="CCDC43"/>
</dbReference>
<dbReference type="EMBL" id="BLLK01000045">
    <property type="protein sequence ID" value="GFH52468.1"/>
    <property type="molecule type" value="Genomic_DNA"/>
</dbReference>
<reference evidence="6 7" key="1">
    <citation type="journal article" date="2021" name="Sci. Rep.">
        <title>The genome of the diatom Chaetoceros tenuissimus carries an ancient integrated fragment of an extant virus.</title>
        <authorList>
            <person name="Hongo Y."/>
            <person name="Kimura K."/>
            <person name="Takaki Y."/>
            <person name="Yoshida Y."/>
            <person name="Baba S."/>
            <person name="Kobayashi G."/>
            <person name="Nagasaki K."/>
            <person name="Hano T."/>
            <person name="Tomaru Y."/>
        </authorList>
    </citation>
    <scope>NUCLEOTIDE SEQUENCE [LARGE SCALE GENOMIC DNA]</scope>
    <source>
        <strain evidence="6 7">NIES-3715</strain>
    </source>
</reference>
<organism evidence="6 7">
    <name type="scientific">Chaetoceros tenuissimus</name>
    <dbReference type="NCBI Taxonomy" id="426638"/>
    <lineage>
        <taxon>Eukaryota</taxon>
        <taxon>Sar</taxon>
        <taxon>Stramenopiles</taxon>
        <taxon>Ochrophyta</taxon>
        <taxon>Bacillariophyta</taxon>
        <taxon>Coscinodiscophyceae</taxon>
        <taxon>Chaetocerotophycidae</taxon>
        <taxon>Chaetocerotales</taxon>
        <taxon>Chaetocerotaceae</taxon>
        <taxon>Chaetoceros</taxon>
    </lineage>
</organism>
<dbReference type="AlphaFoldDB" id="A0AAD3CV03"/>
<sequence length="219" mass="25435">MSDENTKLVEFLNEKLPSLDLDSDTYLSYITGSLSTDEEELDEIIQLLQASSESYSEDDDTFQQLKKDILQLHTAFQQEMELKKEQDLQEKLEQMQLKQKQEFEASLLEKEQKQKELQKKREAEMDPAKKALIEQYAYDSSVKYDNDGNIIEEDTGAGEQVIGNKALAEKMNKERSQQLKGAAKASKKDEQAKSKQAKMDKMKQKEERRKRAQKGERKR</sequence>
<feature type="compositionally biased region" description="Basic and acidic residues" evidence="4">
    <location>
        <begin position="186"/>
        <end position="219"/>
    </location>
</feature>